<comment type="similarity">
    <text evidence="2">Belongs to the binding-protein-dependent transport system permease family. FecCD subfamily.</text>
</comment>
<feature type="transmembrane region" description="Helical" evidence="8">
    <location>
        <begin position="285"/>
        <end position="304"/>
    </location>
</feature>
<feature type="transmembrane region" description="Helical" evidence="8">
    <location>
        <begin position="197"/>
        <end position="217"/>
    </location>
</feature>
<organism evidence="9 10">
    <name type="scientific">Paenibacillus lacisoli</name>
    <dbReference type="NCBI Taxonomy" id="3064525"/>
    <lineage>
        <taxon>Bacteria</taxon>
        <taxon>Bacillati</taxon>
        <taxon>Bacillota</taxon>
        <taxon>Bacilli</taxon>
        <taxon>Bacillales</taxon>
        <taxon>Paenibacillaceae</taxon>
        <taxon>Paenibacillus</taxon>
    </lineage>
</organism>
<dbReference type="Proteomes" id="UP001240171">
    <property type="component" value="Unassembled WGS sequence"/>
</dbReference>
<feature type="transmembrane region" description="Helical" evidence="8">
    <location>
        <begin position="542"/>
        <end position="561"/>
    </location>
</feature>
<gene>
    <name evidence="9" type="ORF">Q5741_15085</name>
</gene>
<evidence type="ECO:0000256" key="8">
    <source>
        <dbReference type="SAM" id="Phobius"/>
    </source>
</evidence>
<evidence type="ECO:0000256" key="2">
    <source>
        <dbReference type="ARBA" id="ARBA00007935"/>
    </source>
</evidence>
<feature type="transmembrane region" description="Helical" evidence="8">
    <location>
        <begin position="586"/>
        <end position="613"/>
    </location>
</feature>
<feature type="transmembrane region" description="Helical" evidence="8">
    <location>
        <begin position="70"/>
        <end position="89"/>
    </location>
</feature>
<evidence type="ECO:0000313" key="9">
    <source>
        <dbReference type="EMBL" id="MDO7907734.1"/>
    </source>
</evidence>
<sequence>MSTVRVTRRFYNWRMMSIYGGGLTALIVLFFVSLCYGEAEIPLHTVISALTHRQDTLEHDMVWDLRMPRTVIGILAGGALAVAGALLQTITRNPLAASDTLGINAGAYFVVVLGTVLFPGVLRQSPFLFAAIGGLLAAGAAYLMGGGRTSSPVRLALSGLIVSMVLGSFTSALHIFFSEQTQGLFLWGSGTLVQNDWSGVRFVWPWVLGITIAALLLSRQWDVLDLDESTASSLGQKVGLTRAGGLLIAVLLAAVIVSIVGPIGFVGLVAPHLVRLSGARSHRMLLPGAFLWGSALLVGADVLAKMVHNSSMELPTGAVMAIIGSPCLVWLVLTRMNAANGAGGASSSMSVGGRNRRWPFIWVASLFTVMTIVLLVVSTMFGGMRIPLAELLPSLFQSDGLYSALVQLRIPRTLVAAGAGAAIAISGVLIQMAVRNPLADASIVGVSSGAGLGAMTVMILWPGLPFVFVPAAAIAGGVAAAVIIFFLAWRKALNPSAVVLMGIAISAITAAGIQILIVRGALYGSSSYIWLTGSTYARTWDQVKMIAILLILLLPFVWWLARRFELLVFDEHSAAGLGIRVRRTRLLSMAAGVLLAAGAVACVGTIGFIGLIAPHLVRLLAGHQLRHSLFLSALVGAVMLVLADTIGRTVIAPTEVPSGLLIALIGTPYFLYIMYRSNWHRPQG</sequence>
<keyword evidence="5 8" id="KW-0812">Transmembrane</keyword>
<dbReference type="EMBL" id="JAUQTB010000009">
    <property type="protein sequence ID" value="MDO7907734.1"/>
    <property type="molecule type" value="Genomic_DNA"/>
</dbReference>
<dbReference type="PANTHER" id="PTHR30472:SF37">
    <property type="entry name" value="FE(3+) DICITRATE TRANSPORT SYSTEM PERMEASE PROTEIN FECD-RELATED"/>
    <property type="match status" value="1"/>
</dbReference>
<evidence type="ECO:0000256" key="5">
    <source>
        <dbReference type="ARBA" id="ARBA00022692"/>
    </source>
</evidence>
<keyword evidence="10" id="KW-1185">Reference proteome</keyword>
<dbReference type="Pfam" id="PF01032">
    <property type="entry name" value="FecCD"/>
    <property type="match status" value="2"/>
</dbReference>
<feature type="transmembrane region" description="Helical" evidence="8">
    <location>
        <begin position="658"/>
        <end position="675"/>
    </location>
</feature>
<comment type="caution">
    <text evidence="9">The sequence shown here is derived from an EMBL/GenBank/DDBJ whole genome shotgun (WGS) entry which is preliminary data.</text>
</comment>
<feature type="transmembrane region" description="Helical" evidence="8">
    <location>
        <begin position="316"/>
        <end position="338"/>
    </location>
</feature>
<dbReference type="PANTHER" id="PTHR30472">
    <property type="entry name" value="FERRIC ENTEROBACTIN TRANSPORT SYSTEM PERMEASE PROTEIN"/>
    <property type="match status" value="1"/>
</dbReference>
<keyword evidence="3" id="KW-0813">Transport</keyword>
<comment type="subcellular location">
    <subcellularLocation>
        <location evidence="1">Cell membrane</location>
        <topology evidence="1">Multi-pass membrane protein</topology>
    </subcellularLocation>
</comment>
<feature type="transmembrane region" description="Helical" evidence="8">
    <location>
        <begin position="127"/>
        <end position="145"/>
    </location>
</feature>
<feature type="transmembrane region" description="Helical" evidence="8">
    <location>
        <begin position="496"/>
        <end position="522"/>
    </location>
</feature>
<accession>A0ABT9CGG7</accession>
<protein>
    <submittedName>
        <fullName evidence="9">Iron ABC transporter permease</fullName>
    </submittedName>
</protein>
<keyword evidence="7 8" id="KW-0472">Membrane</keyword>
<dbReference type="SUPFAM" id="SSF81345">
    <property type="entry name" value="ABC transporter involved in vitamin B12 uptake, BtuC"/>
    <property type="match status" value="2"/>
</dbReference>
<evidence type="ECO:0000256" key="6">
    <source>
        <dbReference type="ARBA" id="ARBA00022989"/>
    </source>
</evidence>
<name>A0ABT9CGG7_9BACL</name>
<evidence type="ECO:0000313" key="10">
    <source>
        <dbReference type="Proteomes" id="UP001240171"/>
    </source>
</evidence>
<dbReference type="CDD" id="cd06550">
    <property type="entry name" value="TM_ABC_iron-siderophores_like"/>
    <property type="match status" value="2"/>
</dbReference>
<feature type="transmembrane region" description="Helical" evidence="8">
    <location>
        <begin position="101"/>
        <end position="121"/>
    </location>
</feature>
<feature type="transmembrane region" description="Helical" evidence="8">
    <location>
        <begin position="467"/>
        <end position="489"/>
    </location>
</feature>
<feature type="transmembrane region" description="Helical" evidence="8">
    <location>
        <begin position="157"/>
        <end position="177"/>
    </location>
</feature>
<evidence type="ECO:0000256" key="7">
    <source>
        <dbReference type="ARBA" id="ARBA00023136"/>
    </source>
</evidence>
<reference evidence="9 10" key="1">
    <citation type="submission" date="2023-07" db="EMBL/GenBank/DDBJ databases">
        <title>Paenibacillus sp. JX-17 nov. isolated from soil.</title>
        <authorList>
            <person name="Wan Y."/>
            <person name="Liu B."/>
        </authorList>
    </citation>
    <scope>NUCLEOTIDE SEQUENCE [LARGE SCALE GENOMIC DNA]</scope>
    <source>
        <strain evidence="9 10">JX-17</strain>
    </source>
</reference>
<dbReference type="Gene3D" id="1.10.3470.10">
    <property type="entry name" value="ABC transporter involved in vitamin B12 uptake, BtuC"/>
    <property type="match status" value="2"/>
</dbReference>
<evidence type="ECO:0000256" key="1">
    <source>
        <dbReference type="ARBA" id="ARBA00004651"/>
    </source>
</evidence>
<feature type="transmembrane region" description="Helical" evidence="8">
    <location>
        <begin position="625"/>
        <end position="646"/>
    </location>
</feature>
<evidence type="ECO:0000256" key="3">
    <source>
        <dbReference type="ARBA" id="ARBA00022448"/>
    </source>
</evidence>
<keyword evidence="4" id="KW-1003">Cell membrane</keyword>
<feature type="transmembrane region" description="Helical" evidence="8">
    <location>
        <begin position="414"/>
        <end position="434"/>
    </location>
</feature>
<keyword evidence="6 8" id="KW-1133">Transmembrane helix</keyword>
<dbReference type="RefSeq" id="WP_305024949.1">
    <property type="nucleotide sequence ID" value="NZ_JAUQTB010000009.1"/>
</dbReference>
<evidence type="ECO:0000256" key="4">
    <source>
        <dbReference type="ARBA" id="ARBA00022475"/>
    </source>
</evidence>
<feature type="transmembrane region" description="Helical" evidence="8">
    <location>
        <begin position="441"/>
        <end position="461"/>
    </location>
</feature>
<feature type="transmembrane region" description="Helical" evidence="8">
    <location>
        <begin position="246"/>
        <end position="273"/>
    </location>
</feature>
<feature type="transmembrane region" description="Helical" evidence="8">
    <location>
        <begin position="358"/>
        <end position="381"/>
    </location>
</feature>
<dbReference type="InterPro" id="IPR037294">
    <property type="entry name" value="ABC_BtuC-like"/>
</dbReference>
<proteinExistence type="inferred from homology"/>
<dbReference type="InterPro" id="IPR000522">
    <property type="entry name" value="ABC_transptr_permease_BtuC"/>
</dbReference>